<evidence type="ECO:0000259" key="2">
    <source>
        <dbReference type="PROSITE" id="PS51746"/>
    </source>
</evidence>
<keyword evidence="1" id="KW-1133">Transmembrane helix</keyword>
<dbReference type="SMART" id="SM00332">
    <property type="entry name" value="PP2Cc"/>
    <property type="match status" value="1"/>
</dbReference>
<feature type="transmembrane region" description="Helical" evidence="1">
    <location>
        <begin position="330"/>
        <end position="354"/>
    </location>
</feature>
<comment type="caution">
    <text evidence="3">The sequence shown here is derived from an EMBL/GenBank/DDBJ whole genome shotgun (WGS) entry which is preliminary data.</text>
</comment>
<dbReference type="InterPro" id="IPR001932">
    <property type="entry name" value="PPM-type_phosphatase-like_dom"/>
</dbReference>
<evidence type="ECO:0000313" key="4">
    <source>
        <dbReference type="Proteomes" id="UP000474077"/>
    </source>
</evidence>
<evidence type="ECO:0000313" key="3">
    <source>
        <dbReference type="EMBL" id="KAB6080909.1"/>
    </source>
</evidence>
<organism evidence="3 4">
    <name type="scientific">Bacteroides xylanisolvens</name>
    <dbReference type="NCBI Taxonomy" id="371601"/>
    <lineage>
        <taxon>Bacteria</taxon>
        <taxon>Pseudomonadati</taxon>
        <taxon>Bacteroidota</taxon>
        <taxon>Bacteroidia</taxon>
        <taxon>Bacteroidales</taxon>
        <taxon>Bacteroidaceae</taxon>
        <taxon>Bacteroides</taxon>
    </lineage>
</organism>
<dbReference type="CDD" id="cd00143">
    <property type="entry name" value="PP2Cc"/>
    <property type="match status" value="1"/>
</dbReference>
<dbReference type="SMART" id="SM00331">
    <property type="entry name" value="PP2C_SIG"/>
    <property type="match status" value="1"/>
</dbReference>
<name>A0A4Q5DAS1_9BACE</name>
<protein>
    <submittedName>
        <fullName evidence="3">Serine/threonine-protein phosphatase</fullName>
    </submittedName>
</protein>
<dbReference type="Pfam" id="PF13672">
    <property type="entry name" value="PP2C_2"/>
    <property type="match status" value="1"/>
</dbReference>
<accession>A0A4Q5DAS1</accession>
<dbReference type="GO" id="GO:0004722">
    <property type="term" value="F:protein serine/threonine phosphatase activity"/>
    <property type="evidence" value="ECO:0007669"/>
    <property type="project" value="InterPro"/>
</dbReference>
<reference evidence="3 4" key="1">
    <citation type="journal article" date="2019" name="Nat. Med.">
        <title>A library of human gut bacterial isolates paired with longitudinal multiomics data enables mechanistic microbiome research.</title>
        <authorList>
            <person name="Poyet M."/>
            <person name="Groussin M."/>
            <person name="Gibbons S.M."/>
            <person name="Avila-Pacheco J."/>
            <person name="Jiang X."/>
            <person name="Kearney S.M."/>
            <person name="Perrotta A.R."/>
            <person name="Berdy B."/>
            <person name="Zhao S."/>
            <person name="Lieberman T.D."/>
            <person name="Swanson P.K."/>
            <person name="Smith M."/>
            <person name="Roesemann S."/>
            <person name="Alexander J.E."/>
            <person name="Rich S.A."/>
            <person name="Livny J."/>
            <person name="Vlamakis H."/>
            <person name="Clish C."/>
            <person name="Bullock K."/>
            <person name="Deik A."/>
            <person name="Scott J."/>
            <person name="Pierce K.A."/>
            <person name="Xavier R.J."/>
            <person name="Alm E.J."/>
        </authorList>
    </citation>
    <scope>NUCLEOTIDE SEQUENCE [LARGE SCALE GENOMIC DNA]</scope>
    <source>
        <strain evidence="3 4">BIOML-A73</strain>
    </source>
</reference>
<dbReference type="PROSITE" id="PS51746">
    <property type="entry name" value="PPM_2"/>
    <property type="match status" value="1"/>
</dbReference>
<dbReference type="RefSeq" id="WP_049701255.1">
    <property type="nucleotide sequence ID" value="NZ_AP031409.1"/>
</dbReference>
<dbReference type="InterPro" id="IPR015655">
    <property type="entry name" value="PP2C"/>
</dbReference>
<dbReference type="EMBL" id="WDER01000046">
    <property type="protein sequence ID" value="KAB6080909.1"/>
    <property type="molecule type" value="Genomic_DNA"/>
</dbReference>
<feature type="domain" description="PPM-type phosphatase" evidence="2">
    <location>
        <begin position="7"/>
        <end position="242"/>
    </location>
</feature>
<keyword evidence="1" id="KW-0472">Membrane</keyword>
<evidence type="ECO:0000256" key="1">
    <source>
        <dbReference type="SAM" id="Phobius"/>
    </source>
</evidence>
<dbReference type="Gene3D" id="3.60.40.10">
    <property type="entry name" value="PPM-type phosphatase domain"/>
    <property type="match status" value="1"/>
</dbReference>
<dbReference type="AlphaFoldDB" id="A0A4Q5DAS1"/>
<gene>
    <name evidence="3" type="ORF">GA560_15825</name>
</gene>
<proteinExistence type="predicted"/>
<dbReference type="Proteomes" id="UP000474077">
    <property type="component" value="Unassembled WGS sequence"/>
</dbReference>
<keyword evidence="1" id="KW-0812">Transmembrane</keyword>
<dbReference type="PANTHER" id="PTHR47992">
    <property type="entry name" value="PROTEIN PHOSPHATASE"/>
    <property type="match status" value="1"/>
</dbReference>
<dbReference type="InterPro" id="IPR036457">
    <property type="entry name" value="PPM-type-like_dom_sf"/>
</dbReference>
<sequence length="417" mass="47353">MVQVINSASFSEKGKYRKENEDFIYPCDDQDRIFVLCDGMGGHGHGEIASEIVGTSVFRYLKELQIDEYTSDVLQEALDFAVEQLNDADTYHDERRMGTTLVVVALNRYNVLVGHVGDSRCYLLDNCCNIKFRTRDHSMVAEAVENQILTEEEAYNSPKKNILTRSVQAGKDEKIEMTIDTLVDVTDGDYLLLCTDGVNDALRDNEIEAVLYEGILEERTLRLREMCDEKSHDNYSAIFLQLRQDEKSPSIKDTIYYCPMCGAPLVKDGKNSCATSVQTEHVEQQKVAIPSLDENSTANKKTCDYFSFASHNNSEEYINIGGIKIKKKTYVLGSVWIIVGLFIFCLILLMTLLYSRNVEPVNQRKTIHLLQKQLKIKDQQIIHQSNEYNQIIKQLQDSLAGRKDTNMDSAEAVEEGS</sequence>
<dbReference type="SUPFAM" id="SSF81606">
    <property type="entry name" value="PP2C-like"/>
    <property type="match status" value="1"/>
</dbReference>